<dbReference type="InterPro" id="IPR059164">
    <property type="entry name" value="HAT_PRP39_C"/>
</dbReference>
<evidence type="ECO:0000256" key="5">
    <source>
        <dbReference type="ARBA" id="ARBA00023242"/>
    </source>
</evidence>
<proteinExistence type="inferred from homology"/>
<dbReference type="GO" id="GO:0000395">
    <property type="term" value="P:mRNA 5'-splice site recognition"/>
    <property type="evidence" value="ECO:0007669"/>
    <property type="project" value="TreeGrafter"/>
</dbReference>
<dbReference type="Pfam" id="PF23241">
    <property type="entry name" value="HAT_PRP39_C"/>
    <property type="match status" value="1"/>
</dbReference>
<comment type="caution">
    <text evidence="8">The sequence shown here is derived from an EMBL/GenBank/DDBJ whole genome shotgun (WGS) entry which is preliminary data.</text>
</comment>
<evidence type="ECO:0000256" key="3">
    <source>
        <dbReference type="ARBA" id="ARBA00022737"/>
    </source>
</evidence>
<protein>
    <submittedName>
        <fullName evidence="8">2915_t:CDS:1</fullName>
    </submittedName>
</protein>
<dbReference type="PANTHER" id="PTHR17204">
    <property type="entry name" value="PRE-MRNA PROCESSING PROTEIN PRP39-RELATED"/>
    <property type="match status" value="1"/>
</dbReference>
<keyword evidence="5" id="KW-0539">Nucleus</keyword>
<dbReference type="InterPro" id="IPR011990">
    <property type="entry name" value="TPR-like_helical_dom_sf"/>
</dbReference>
<feature type="region of interest" description="Disordered" evidence="7">
    <location>
        <begin position="250"/>
        <end position="278"/>
    </location>
</feature>
<comment type="subcellular location">
    <subcellularLocation>
        <location evidence="1">Nucleus</location>
    </subcellularLocation>
</comment>
<keyword evidence="4" id="KW-0508">mRNA splicing</keyword>
<dbReference type="EMBL" id="CAJVPJ010000691">
    <property type="protein sequence ID" value="CAG8549428.1"/>
    <property type="molecule type" value="Genomic_DNA"/>
</dbReference>
<dbReference type="GO" id="GO:0071004">
    <property type="term" value="C:U2-type prespliceosome"/>
    <property type="evidence" value="ECO:0007669"/>
    <property type="project" value="TreeGrafter"/>
</dbReference>
<keyword evidence="2" id="KW-0507">mRNA processing</keyword>
<dbReference type="SUPFAM" id="SSF48452">
    <property type="entry name" value="TPR-like"/>
    <property type="match status" value="2"/>
</dbReference>
<evidence type="ECO:0000256" key="2">
    <source>
        <dbReference type="ARBA" id="ARBA00022664"/>
    </source>
</evidence>
<dbReference type="GO" id="GO:0030627">
    <property type="term" value="F:pre-mRNA 5'-splice site binding"/>
    <property type="evidence" value="ECO:0007669"/>
    <property type="project" value="TreeGrafter"/>
</dbReference>
<evidence type="ECO:0000256" key="6">
    <source>
        <dbReference type="ARBA" id="ARBA00038019"/>
    </source>
</evidence>
<dbReference type="Gene3D" id="1.25.40.10">
    <property type="entry name" value="Tetratricopeptide repeat domain"/>
    <property type="match status" value="2"/>
</dbReference>
<feature type="compositionally biased region" description="Polar residues" evidence="7">
    <location>
        <begin position="1"/>
        <end position="26"/>
    </location>
</feature>
<reference evidence="8" key="1">
    <citation type="submission" date="2021-06" db="EMBL/GenBank/DDBJ databases">
        <authorList>
            <person name="Kallberg Y."/>
            <person name="Tangrot J."/>
            <person name="Rosling A."/>
        </authorList>
    </citation>
    <scope>NUCLEOTIDE SEQUENCE</scope>
    <source>
        <strain evidence="8">IA702</strain>
    </source>
</reference>
<evidence type="ECO:0000256" key="4">
    <source>
        <dbReference type="ARBA" id="ARBA00023187"/>
    </source>
</evidence>
<organism evidence="8 9">
    <name type="scientific">Paraglomus occultum</name>
    <dbReference type="NCBI Taxonomy" id="144539"/>
    <lineage>
        <taxon>Eukaryota</taxon>
        <taxon>Fungi</taxon>
        <taxon>Fungi incertae sedis</taxon>
        <taxon>Mucoromycota</taxon>
        <taxon>Glomeromycotina</taxon>
        <taxon>Glomeromycetes</taxon>
        <taxon>Paraglomerales</taxon>
        <taxon>Paraglomeraceae</taxon>
        <taxon>Paraglomus</taxon>
    </lineage>
</organism>
<dbReference type="GO" id="GO:0005685">
    <property type="term" value="C:U1 snRNP"/>
    <property type="evidence" value="ECO:0007669"/>
    <property type="project" value="TreeGrafter"/>
</dbReference>
<dbReference type="PANTHER" id="PTHR17204:SF5">
    <property type="entry name" value="PRE-MRNA-PROCESSING FACTOR 39"/>
    <property type="match status" value="1"/>
</dbReference>
<name>A0A9N9B125_9GLOM</name>
<dbReference type="Proteomes" id="UP000789572">
    <property type="component" value="Unassembled WGS sequence"/>
</dbReference>
<dbReference type="AlphaFoldDB" id="A0A9N9B125"/>
<comment type="similarity">
    <text evidence="6">Belongs to the PRP39 family.</text>
</comment>
<gene>
    <name evidence="8" type="ORF">POCULU_LOCUS4942</name>
</gene>
<dbReference type="OrthoDB" id="10265668at2759"/>
<dbReference type="Pfam" id="PF23240">
    <property type="entry name" value="HAT_PRP39_N"/>
    <property type="match status" value="1"/>
</dbReference>
<keyword evidence="9" id="KW-1185">Reference proteome</keyword>
<evidence type="ECO:0000313" key="8">
    <source>
        <dbReference type="EMBL" id="CAG8549428.1"/>
    </source>
</evidence>
<evidence type="ECO:0000256" key="1">
    <source>
        <dbReference type="ARBA" id="ARBA00004123"/>
    </source>
</evidence>
<evidence type="ECO:0000313" key="9">
    <source>
        <dbReference type="Proteomes" id="UP000789572"/>
    </source>
</evidence>
<dbReference type="FunFam" id="1.25.40.10:FF:000451">
    <property type="entry name" value="mRNA splicing protein (Prp39), putative"/>
    <property type="match status" value="1"/>
</dbReference>
<dbReference type="SMART" id="SM00386">
    <property type="entry name" value="HAT"/>
    <property type="match status" value="8"/>
</dbReference>
<evidence type="ECO:0000256" key="7">
    <source>
        <dbReference type="SAM" id="MobiDB-lite"/>
    </source>
</evidence>
<sequence length="646" mass="74168">MTTYEALTTEQDYSQYPSAMQTNGLSEQPPPAAEGEDNSQSEAASVPPPPPQQSEWDQAQELVNANPDDFGAWEYLIRVAESVDGGITAQSSEENIQNVRNVYDRFLAKFPLCFGYWRKYADIELAIDSAAGAEKIYERGVAAISNSVDLWTQYCQFKIEHAESDEEIRGLFERGAACVGLDFLAHIFWDKYIEFEESRDAHDRVLSLLERIIRIPLHQYAKFFDKYSHLSQTRPLTELVSPEQYQQLEAEAKAAPATQSTEGAEEEQSSPAEKTEEQIQQDIRMRIYNMNVDIYMKTQAETNKRWPFEHEIKRPYFHVKPMDELQLSNWRRYLDFEESEGDDTRIQVLYERCLVALALYDEFWLRYARWMLSKNRVQEARNIFSRAITVFIPVNRPSIRLSFALFEEEQSRIEAARDIYKELTDNLPGCAEVIYKYANFERRQNPGDCSIALNILKQSLEGDTLPDEKSAAFISVQYANMLWRSKQSVEEARTIYEEGSAKFLGSKYFWLNYLNFELAQNDDPAEQRITQVFEKIRSDSTIAPESIRDISQRYLDFLMERGQSISAISKVEIDLNSPTALRATQDAPYYQGQWPYPATGAAAQVGFEGYQYAYPYAQPPTTPTAPTAAATGVAWDYTQPSATGYQ</sequence>
<dbReference type="InterPro" id="IPR003107">
    <property type="entry name" value="HAT"/>
</dbReference>
<dbReference type="FunFam" id="1.25.40.10:FF:000064">
    <property type="entry name" value="Putative pre-mrna-processing factor 39"/>
    <property type="match status" value="1"/>
</dbReference>
<keyword evidence="3" id="KW-0677">Repeat</keyword>
<feature type="region of interest" description="Disordered" evidence="7">
    <location>
        <begin position="1"/>
        <end position="55"/>
    </location>
</feature>
<dbReference type="GO" id="GO:0000243">
    <property type="term" value="C:commitment complex"/>
    <property type="evidence" value="ECO:0007669"/>
    <property type="project" value="TreeGrafter"/>
</dbReference>
<accession>A0A9N9B125</accession>